<evidence type="ECO:0000256" key="1">
    <source>
        <dbReference type="SAM" id="Coils"/>
    </source>
</evidence>
<evidence type="ECO:0000256" key="2">
    <source>
        <dbReference type="SAM" id="MobiDB-lite"/>
    </source>
</evidence>
<evidence type="ECO:0000313" key="4">
    <source>
        <dbReference type="EMBL" id="PMD65737.1"/>
    </source>
</evidence>
<dbReference type="OrthoDB" id="3513393at2759"/>
<proteinExistence type="predicted"/>
<keyword evidence="3" id="KW-0812">Transmembrane</keyword>
<dbReference type="EMBL" id="KZ613746">
    <property type="protein sequence ID" value="PMD65737.1"/>
    <property type="molecule type" value="Genomic_DNA"/>
</dbReference>
<feature type="non-terminal residue" evidence="4">
    <location>
        <position position="874"/>
    </location>
</feature>
<evidence type="ECO:0000256" key="3">
    <source>
        <dbReference type="SAM" id="Phobius"/>
    </source>
</evidence>
<keyword evidence="5" id="KW-1185">Reference proteome</keyword>
<feature type="compositionally biased region" description="Basic and acidic residues" evidence="2">
    <location>
        <begin position="779"/>
        <end position="788"/>
    </location>
</feature>
<gene>
    <name evidence="4" type="ORF">K444DRAFT_608312</name>
</gene>
<organism evidence="4 5">
    <name type="scientific">Hyaloscypha bicolor E</name>
    <dbReference type="NCBI Taxonomy" id="1095630"/>
    <lineage>
        <taxon>Eukaryota</taxon>
        <taxon>Fungi</taxon>
        <taxon>Dikarya</taxon>
        <taxon>Ascomycota</taxon>
        <taxon>Pezizomycotina</taxon>
        <taxon>Leotiomycetes</taxon>
        <taxon>Helotiales</taxon>
        <taxon>Hyaloscyphaceae</taxon>
        <taxon>Hyaloscypha</taxon>
        <taxon>Hyaloscypha bicolor</taxon>
    </lineage>
</organism>
<reference evidence="4 5" key="1">
    <citation type="submission" date="2016-04" db="EMBL/GenBank/DDBJ databases">
        <title>A degradative enzymes factory behind the ericoid mycorrhizal symbiosis.</title>
        <authorList>
            <consortium name="DOE Joint Genome Institute"/>
            <person name="Martino E."/>
            <person name="Morin E."/>
            <person name="Grelet G."/>
            <person name="Kuo A."/>
            <person name="Kohler A."/>
            <person name="Daghino S."/>
            <person name="Barry K."/>
            <person name="Choi C."/>
            <person name="Cichocki N."/>
            <person name="Clum A."/>
            <person name="Copeland A."/>
            <person name="Hainaut M."/>
            <person name="Haridas S."/>
            <person name="Labutti K."/>
            <person name="Lindquist E."/>
            <person name="Lipzen A."/>
            <person name="Khouja H.-R."/>
            <person name="Murat C."/>
            <person name="Ohm R."/>
            <person name="Olson A."/>
            <person name="Spatafora J."/>
            <person name="Veneault-Fourrey C."/>
            <person name="Henrissat B."/>
            <person name="Grigoriev I."/>
            <person name="Martin F."/>
            <person name="Perotto S."/>
        </authorList>
    </citation>
    <scope>NUCLEOTIDE SEQUENCE [LARGE SCALE GENOMIC DNA]</scope>
    <source>
        <strain evidence="4 5">E</strain>
    </source>
</reference>
<keyword evidence="3" id="KW-0472">Membrane</keyword>
<evidence type="ECO:0000313" key="5">
    <source>
        <dbReference type="Proteomes" id="UP000235371"/>
    </source>
</evidence>
<keyword evidence="1" id="KW-0175">Coiled coil</keyword>
<feature type="coiled-coil region" evidence="1">
    <location>
        <begin position="344"/>
        <end position="371"/>
    </location>
</feature>
<feature type="transmembrane region" description="Helical" evidence="3">
    <location>
        <begin position="12"/>
        <end position="32"/>
    </location>
</feature>
<dbReference type="GeneID" id="36587432"/>
<name>A0A2J6TRU0_9HELO</name>
<accession>A0A2J6TRU0</accession>
<feature type="region of interest" description="Disordered" evidence="2">
    <location>
        <begin position="756"/>
        <end position="788"/>
    </location>
</feature>
<dbReference type="RefSeq" id="XP_024742641.1">
    <property type="nucleotide sequence ID" value="XM_024879355.1"/>
</dbReference>
<feature type="coiled-coil region" evidence="1">
    <location>
        <begin position="120"/>
        <end position="194"/>
    </location>
</feature>
<dbReference type="Proteomes" id="UP000235371">
    <property type="component" value="Unassembled WGS sequence"/>
</dbReference>
<protein>
    <submittedName>
        <fullName evidence="4">Uncharacterized protein</fullName>
    </submittedName>
</protein>
<sequence length="874" mass="100422">MFRPILNKFIRFVAYLLERLVYIWGNHIWVFGLISISIIWLCTNWALALLCGSVLLFRAWQLTRINIVDNDFAPPEDPLQNDLTDPTDGGLTDRNQCLHVDPCTCFNAWAAAETRQSVEIDQLRINVDSLETQLRRSTRERDGAYNRTPTVSTFVATPPNDRIHSEFDRAQRRVADLEQEKDNWILEKNNLRSKYNTEIVKWKEQIDYARGAGENMLVAVTEVDDLKAKIRMLQRDNQALIEAGMQTRQALAAEREIHSEKCQDEAGCQLKISALEYKCRQLLDSHAYNDKMVVDAAIKFGMPKEDAWHMDLMAYLRAVTIEVARLKALGVKGLGATNTVDFTIKQLEEELQRTRALKNRLEREVDRLGGNVIAIRNGWDTTKPKDWSIDMNTTYEDNAYRMFPIYERLCQVIVDLTDTLVNSNEALPVWAPEVPRNDQTSRSGFVPTSQHLLEANKITNLMATSSEYLTQKLTVNEVQRLYNRALQLAIRIRNLSPKELLPSGEEIVYDPVVREMLRRSDRVFKDVLVGILDDIRPVVASPTEQAPDPRMQKKFGIYTAMQEAIQALTNSIVANGHVPPQWITHFEQQSKPWSSPDNLALNLMNSELRILEVRINQLLTCMIELKLPGTAYGTPLLEGHIHDPDYNARWYELVAATSYARLVLSHWHLHLDQKNVQIKDEKTGELKTITAPVPTIMPLTSKDRYFRDALNRGESEKEKAAREITEGMWPHPDVIQSTTWFVPGIGHQIYFKVLDPNKKNDHNTDGSTKYTQDENNSNSDDRSGNNDYEKVRKEWETKKRRVHQLKNYVLYYNIKGNKALPNVNSPLRKNMSNNDIERANNKMDHHISQMTSTLTQAGYQVPKIVHKGGKMHPD</sequence>
<keyword evidence="3" id="KW-1133">Transmembrane helix</keyword>
<dbReference type="AlphaFoldDB" id="A0A2J6TRU0"/>
<dbReference type="InParanoid" id="A0A2J6TRU0"/>
<feature type="compositionally biased region" description="Polar residues" evidence="2">
    <location>
        <begin position="765"/>
        <end position="774"/>
    </location>
</feature>